<keyword evidence="2" id="KW-1185">Reference proteome</keyword>
<proteinExistence type="predicted"/>
<reference evidence="1" key="1">
    <citation type="submission" date="2021-03" db="EMBL/GenBank/DDBJ databases">
        <authorList>
            <person name="Tran Van P."/>
        </authorList>
    </citation>
    <scope>NUCLEOTIDE SEQUENCE</scope>
</reference>
<dbReference type="EMBL" id="CAJPIN010003821">
    <property type="protein sequence ID" value="CAG2056421.1"/>
    <property type="molecule type" value="Genomic_DNA"/>
</dbReference>
<evidence type="ECO:0000313" key="1">
    <source>
        <dbReference type="EMBL" id="CAG2056421.1"/>
    </source>
</evidence>
<name>A0ABN7NKP1_TIMPD</name>
<accession>A0ABN7NKP1</accession>
<organism evidence="1 2">
    <name type="scientific">Timema podura</name>
    <name type="common">Walking stick</name>
    <dbReference type="NCBI Taxonomy" id="61482"/>
    <lineage>
        <taxon>Eukaryota</taxon>
        <taxon>Metazoa</taxon>
        <taxon>Ecdysozoa</taxon>
        <taxon>Arthropoda</taxon>
        <taxon>Hexapoda</taxon>
        <taxon>Insecta</taxon>
        <taxon>Pterygota</taxon>
        <taxon>Neoptera</taxon>
        <taxon>Polyneoptera</taxon>
        <taxon>Phasmatodea</taxon>
        <taxon>Timematodea</taxon>
        <taxon>Timematoidea</taxon>
        <taxon>Timematidae</taxon>
        <taxon>Timema</taxon>
    </lineage>
</organism>
<gene>
    <name evidence="1" type="ORF">TPAB3V08_LOCUS3413</name>
</gene>
<comment type="caution">
    <text evidence="1">The sequence shown here is derived from an EMBL/GenBank/DDBJ whole genome shotgun (WGS) entry which is preliminary data.</text>
</comment>
<protein>
    <submittedName>
        <fullName evidence="1">Uncharacterized protein</fullName>
    </submittedName>
</protein>
<dbReference type="Proteomes" id="UP001153148">
    <property type="component" value="Unassembled WGS sequence"/>
</dbReference>
<evidence type="ECO:0000313" key="2">
    <source>
        <dbReference type="Proteomes" id="UP001153148"/>
    </source>
</evidence>
<feature type="non-terminal residue" evidence="1">
    <location>
        <position position="191"/>
    </location>
</feature>
<sequence length="191" mass="21809">MSVRSSSAVAIVSSRGCSNETDRCCQDRAMTSNIIMFSNLIESRVCSPTCCSNLPSWWIITSLTAPDGSNTTSSEGSMQGQGSMKTVSEDELSKAIFFELYAQFLAHSIWEQRDLVFSSPEDGTYRNIIVKYDDPDIERVRSCEMHLWLTRVASQWKEEVWREQLANQHIRFSVCVRHYGEEKCQMQHTSQ</sequence>